<feature type="domain" description="BppU N-terminal" evidence="2">
    <location>
        <begin position="17"/>
        <end position="130"/>
    </location>
</feature>
<dbReference type="InterPro" id="IPR018913">
    <property type="entry name" value="BppU_N"/>
</dbReference>
<protein>
    <recommendedName>
        <fullName evidence="2">BppU N-terminal domain-containing protein</fullName>
    </recommendedName>
</protein>
<proteinExistence type="predicted"/>
<organism evidence="3 4">
    <name type="scientific">Anaerosalibacter bizertensis</name>
    <dbReference type="NCBI Taxonomy" id="932217"/>
    <lineage>
        <taxon>Bacteria</taxon>
        <taxon>Bacillati</taxon>
        <taxon>Bacillota</taxon>
        <taxon>Tissierellia</taxon>
        <taxon>Tissierellales</taxon>
        <taxon>Sporanaerobacteraceae</taxon>
        <taxon>Anaerosalibacter</taxon>
    </lineage>
</organism>
<sequence>MTELKDLGLQSLKLNINDTIIEPIFAKEGDKKSRGLDIQILNNNTVIDTTDIDVEMYAVGNDKQPYLVKATAIDTSKGKYQIIYPSQILQSGTVLAELALRKDDAVISSKKFKIEVESGIISDSAIEGHDAYPLFEKLLESAEIIKDIDVAIEEDKRKRNEKIRVENEVIRQSQEQQRQESMTDIENRFTNLTTSQQQDSEVMNARTSTIKNKTFNSLNDRLEEAEKDINKAEQNAKQYTNTEIEKINNKIDKHLYSTPAETYDNVISLPDNTTNGQVSLNIFGNTEANEEGDTKSTISATRIKSVGKNLFDGNNTHIGYTNTNTGLPQEPNDGITGDFIKVTPGRYVASFKNMDNSRNILIGFNSNKEKIISTSWKKNSINTIKMPENGYVVLSVIDDMKTKKDLNSYLSIYKPQLEKGDTPTEYEPYKESIAYITAKDKDNKIVNLKRINDGIYDEIRVSGNKAELVKRVSDEVTLDGSESWGIVSTWETTNTLAFTLHIDSKKSGYYVYNNRGLVPVYPSFDNEGYVLGGAVANIAIKINKSKLATQDLNGFKQYLSENPITLTYKLAEPEHIPIEIEGELQGYENGTVYFTPYIKDEFIVDDTKLITLQYPIKAIDKLLKLDTANAKWVEVEGTLSEDGQTITVADEGTYKIYGEIQEGYYANGLKSITTPINLNAQINSNTTAIEKINNKIYTDADLFTAMLLQQEVRITALEGGMTV</sequence>
<reference evidence="3 4" key="1">
    <citation type="submission" date="2019-08" db="EMBL/GenBank/DDBJ databases">
        <title>In-depth cultivation of the pig gut microbiome towards novel bacterial diversity and tailored functional studies.</title>
        <authorList>
            <person name="Wylensek D."/>
            <person name="Hitch T.C.A."/>
            <person name="Clavel T."/>
        </authorList>
    </citation>
    <scope>NUCLEOTIDE SEQUENCE [LARGE SCALE GENOMIC DNA]</scope>
    <source>
        <strain evidence="3 4">Med78-601-WT-4W-RMD-3</strain>
    </source>
</reference>
<dbReference type="Gene3D" id="2.60.40.3350">
    <property type="match status" value="1"/>
</dbReference>
<keyword evidence="1" id="KW-0175">Coiled coil</keyword>
<dbReference type="RefSeq" id="WP_154484479.1">
    <property type="nucleotide sequence ID" value="NZ_VULR01000011.1"/>
</dbReference>
<dbReference type="Proteomes" id="UP000462760">
    <property type="component" value="Unassembled WGS sequence"/>
</dbReference>
<evidence type="ECO:0000259" key="2">
    <source>
        <dbReference type="Pfam" id="PF10651"/>
    </source>
</evidence>
<dbReference type="AlphaFoldDB" id="A0A844FIK1"/>
<gene>
    <name evidence="3" type="ORF">FYJ27_08665</name>
</gene>
<evidence type="ECO:0000256" key="1">
    <source>
        <dbReference type="SAM" id="Coils"/>
    </source>
</evidence>
<evidence type="ECO:0000313" key="4">
    <source>
        <dbReference type="Proteomes" id="UP000462760"/>
    </source>
</evidence>
<comment type="caution">
    <text evidence="3">The sequence shown here is derived from an EMBL/GenBank/DDBJ whole genome shotgun (WGS) entry which is preliminary data.</text>
</comment>
<dbReference type="OrthoDB" id="1624444at2"/>
<accession>A0A844FIK1</accession>
<evidence type="ECO:0000313" key="3">
    <source>
        <dbReference type="EMBL" id="MSS43799.1"/>
    </source>
</evidence>
<dbReference type="Pfam" id="PF10651">
    <property type="entry name" value="BppU_N"/>
    <property type="match status" value="1"/>
</dbReference>
<feature type="coiled-coil region" evidence="1">
    <location>
        <begin position="215"/>
        <end position="242"/>
    </location>
</feature>
<dbReference type="EMBL" id="VULR01000011">
    <property type="protein sequence ID" value="MSS43799.1"/>
    <property type="molecule type" value="Genomic_DNA"/>
</dbReference>
<name>A0A844FIK1_9FIRM</name>